<evidence type="ECO:0000313" key="2">
    <source>
        <dbReference type="EMBL" id="ASS91769.1"/>
    </source>
</evidence>
<evidence type="ECO:0000313" key="4">
    <source>
        <dbReference type="Proteomes" id="UP000076476"/>
    </source>
</evidence>
<evidence type="ECO:0000256" key="1">
    <source>
        <dbReference type="SAM" id="Phobius"/>
    </source>
</evidence>
<dbReference type="GeneID" id="301126680"/>
<reference evidence="2 5" key="2">
    <citation type="submission" date="2016-10" db="EMBL/GenBank/DDBJ databases">
        <title>The whole genome sequencing and assembly of Aeribacillus pallidus KCTC3564 strain.</title>
        <authorList>
            <person name="Lee Y.-J."/>
            <person name="Park M.-K."/>
            <person name="Yi H."/>
            <person name="Bahn Y.-S."/>
            <person name="Kim J.F."/>
            <person name="Lee D.-W."/>
        </authorList>
    </citation>
    <scope>NUCLEOTIDE SEQUENCE [LARGE SCALE GENOMIC DNA]</scope>
    <source>
        <strain evidence="2 5">KCTC3564</strain>
    </source>
</reference>
<dbReference type="AlphaFoldDB" id="A0A165XCR1"/>
<keyword evidence="4" id="KW-1185">Reference proteome</keyword>
<dbReference type="EMBL" id="CP017703">
    <property type="protein sequence ID" value="ASS91769.1"/>
    <property type="molecule type" value="Genomic_DNA"/>
</dbReference>
<organism evidence="3 4">
    <name type="scientific">Aeribacillus pallidus</name>
    <dbReference type="NCBI Taxonomy" id="33936"/>
    <lineage>
        <taxon>Bacteria</taxon>
        <taxon>Bacillati</taxon>
        <taxon>Bacillota</taxon>
        <taxon>Bacilli</taxon>
        <taxon>Bacillales</taxon>
        <taxon>Bacillaceae</taxon>
        <taxon>Aeribacillus</taxon>
    </lineage>
</organism>
<proteinExistence type="predicted"/>
<evidence type="ECO:0000313" key="5">
    <source>
        <dbReference type="Proteomes" id="UP000214606"/>
    </source>
</evidence>
<gene>
    <name evidence="2" type="ORF">AP3564_17330</name>
    <name evidence="3" type="ORF">AZI98_12480</name>
</gene>
<accession>A0A165XCR1</accession>
<name>A0A165XCR1_9BACI</name>
<dbReference type="RefSeq" id="WP_063388613.1">
    <property type="nucleotide sequence ID" value="NZ_CP017703.1"/>
</dbReference>
<feature type="transmembrane region" description="Helical" evidence="1">
    <location>
        <begin position="70"/>
        <end position="95"/>
    </location>
</feature>
<evidence type="ECO:0000313" key="3">
    <source>
        <dbReference type="EMBL" id="KZN95879.1"/>
    </source>
</evidence>
<dbReference type="InterPro" id="IPR020210">
    <property type="entry name" value="Uncharacterised_YpbF_TM"/>
</dbReference>
<dbReference type="EMBL" id="LWBR01000035">
    <property type="protein sequence ID" value="KZN95879.1"/>
    <property type="molecule type" value="Genomic_DNA"/>
</dbReference>
<protein>
    <recommendedName>
        <fullName evidence="6">DUF2663 domain-containing protein</fullName>
    </recommendedName>
</protein>
<feature type="transmembrane region" description="Helical" evidence="1">
    <location>
        <begin position="36"/>
        <end position="58"/>
    </location>
</feature>
<sequence>MERQIKDLPYTDQPTKHMLQGLIERKREFETYKQKCLVWQIITFVEVIIFIVFIYFNVYQRLETDLLFVLFYFFQSSHLFAVLLIAFSYSTAVYFKKKEEKAEKEYHELRWEIIDKSTDFWKSEEEWMNRDKVFSVMKKEFDINLYYKTK</sequence>
<keyword evidence="1" id="KW-0472">Membrane</keyword>
<keyword evidence="1" id="KW-1133">Transmembrane helix</keyword>
<dbReference type="OrthoDB" id="2969742at2"/>
<evidence type="ECO:0008006" key="6">
    <source>
        <dbReference type="Google" id="ProtNLM"/>
    </source>
</evidence>
<keyword evidence="1" id="KW-0812">Transmembrane</keyword>
<dbReference type="Proteomes" id="UP000214606">
    <property type="component" value="Chromosome"/>
</dbReference>
<dbReference type="Pfam" id="PF10864">
    <property type="entry name" value="DUF2663"/>
    <property type="match status" value="1"/>
</dbReference>
<dbReference type="Proteomes" id="UP000076476">
    <property type="component" value="Unassembled WGS sequence"/>
</dbReference>
<dbReference type="KEGG" id="apak:AP3564_17330"/>
<dbReference type="STRING" id="33936.AZI98_12480"/>
<reference evidence="3 4" key="1">
    <citation type="submission" date="2016-04" db="EMBL/GenBank/DDBJ databases">
        <title>Draft genome sequence of Aeribacillus pallidus 8m3 from petroleum reservoir.</title>
        <authorList>
            <person name="Poltaraus A.B."/>
            <person name="Nazina T.N."/>
            <person name="Tourova T.P."/>
            <person name="Malakho S.M."/>
            <person name="Korshunova A.V."/>
            <person name="Sokolova D.S."/>
        </authorList>
    </citation>
    <scope>NUCLEOTIDE SEQUENCE [LARGE SCALE GENOMIC DNA]</scope>
    <source>
        <strain evidence="3 4">8m3</strain>
    </source>
</reference>